<keyword evidence="1" id="KW-0812">Transmembrane</keyword>
<keyword evidence="1" id="KW-1133">Transmembrane helix</keyword>
<feature type="transmembrane region" description="Helical" evidence="1">
    <location>
        <begin position="6"/>
        <end position="23"/>
    </location>
</feature>
<proteinExistence type="predicted"/>
<accession>A0A6J4V7P9</accession>
<dbReference type="EMBL" id="CADCWE010000271">
    <property type="protein sequence ID" value="CAA9566752.1"/>
    <property type="molecule type" value="Genomic_DNA"/>
</dbReference>
<keyword evidence="1" id="KW-0472">Membrane</keyword>
<sequence length="81" mass="8204">MGDFGFIGWAVLGILAGWLAGVVTRTDRGILGDLLLGLAGAFVAGLIVDGTASFIASLFAATVAAVVLVFAKNLILGRRNA</sequence>
<dbReference type="AlphaFoldDB" id="A0A6J4V7P9"/>
<gene>
    <name evidence="2" type="ORF">AVDCRST_MAG73-4256</name>
</gene>
<evidence type="ECO:0000256" key="1">
    <source>
        <dbReference type="SAM" id="Phobius"/>
    </source>
</evidence>
<feature type="transmembrane region" description="Helical" evidence="1">
    <location>
        <begin position="30"/>
        <end position="48"/>
    </location>
</feature>
<protein>
    <recommendedName>
        <fullName evidence="3">GlsB/YeaQ/YmgE family stress response membrane protein</fullName>
    </recommendedName>
</protein>
<feature type="transmembrane region" description="Helical" evidence="1">
    <location>
        <begin position="54"/>
        <end position="75"/>
    </location>
</feature>
<name>A0A6J4V7P9_9BACT</name>
<evidence type="ECO:0000313" key="2">
    <source>
        <dbReference type="EMBL" id="CAA9566752.1"/>
    </source>
</evidence>
<reference evidence="2" key="1">
    <citation type="submission" date="2020-02" db="EMBL/GenBank/DDBJ databases">
        <authorList>
            <person name="Meier V. D."/>
        </authorList>
    </citation>
    <scope>NUCLEOTIDE SEQUENCE</scope>
    <source>
        <strain evidence="2">AVDCRST_MAG73</strain>
    </source>
</reference>
<evidence type="ECO:0008006" key="3">
    <source>
        <dbReference type="Google" id="ProtNLM"/>
    </source>
</evidence>
<organism evidence="2">
    <name type="scientific">uncultured Thermomicrobiales bacterium</name>
    <dbReference type="NCBI Taxonomy" id="1645740"/>
    <lineage>
        <taxon>Bacteria</taxon>
        <taxon>Pseudomonadati</taxon>
        <taxon>Thermomicrobiota</taxon>
        <taxon>Thermomicrobia</taxon>
        <taxon>Thermomicrobiales</taxon>
        <taxon>environmental samples</taxon>
    </lineage>
</organism>